<dbReference type="EMBL" id="WBVQ01000001">
    <property type="protein sequence ID" value="KAB2818173.1"/>
    <property type="molecule type" value="Genomic_DNA"/>
</dbReference>
<dbReference type="InterPro" id="IPR045062">
    <property type="entry name" value="Cyt_c_biogenesis_CcsA/CcmC"/>
</dbReference>
<evidence type="ECO:0000256" key="6">
    <source>
        <dbReference type="ARBA" id="ARBA00022748"/>
    </source>
</evidence>
<comment type="subcellular location">
    <subcellularLocation>
        <location evidence="2">Membrane</location>
        <topology evidence="2">Multi-pass membrane protein</topology>
    </subcellularLocation>
</comment>
<keyword evidence="5 9" id="KW-0812">Transmembrane</keyword>
<evidence type="ECO:0000259" key="10">
    <source>
        <dbReference type="Pfam" id="PF01578"/>
    </source>
</evidence>
<keyword evidence="7 9" id="KW-1133">Transmembrane helix</keyword>
<comment type="caution">
    <text evidence="11">The sequence shown here is derived from an EMBL/GenBank/DDBJ whole genome shotgun (WGS) entry which is preliminary data.</text>
</comment>
<dbReference type="PRINTS" id="PR01386">
    <property type="entry name" value="CCMCBIOGNSIS"/>
</dbReference>
<feature type="transmembrane region" description="Helical" evidence="9">
    <location>
        <begin position="190"/>
        <end position="210"/>
    </location>
</feature>
<dbReference type="Proteomes" id="UP000484164">
    <property type="component" value="Unassembled WGS sequence"/>
</dbReference>
<feature type="transmembrane region" description="Helical" evidence="9">
    <location>
        <begin position="7"/>
        <end position="25"/>
    </location>
</feature>
<evidence type="ECO:0000256" key="7">
    <source>
        <dbReference type="ARBA" id="ARBA00022989"/>
    </source>
</evidence>
<dbReference type="Pfam" id="PF01578">
    <property type="entry name" value="Cytochrom_C_asm"/>
    <property type="match status" value="1"/>
</dbReference>
<keyword evidence="6" id="KW-0201">Cytochrome c-type biogenesis</keyword>
<keyword evidence="8 9" id="KW-0472">Membrane</keyword>
<evidence type="ECO:0000313" key="12">
    <source>
        <dbReference type="Proteomes" id="UP000484164"/>
    </source>
</evidence>
<sequence>MSVKKHWWKAVGVLLVAYSIYAGFLNEVPRLDVLNESIRNLYFHVSMWFVMVPMMLVSLIFSIRFLKSQNPRFDKRASIFAETGMFFALMGLVTGSLWAKFTWGTFWTNDPKLNGTAITLLIYTAYFILRGSMNNEDQRGRLSAVYNVFAFVLMIVFIGVLPRLTDSLHPGNGGNAGFNQYDLDSRMRVVFYPAVIGWNLIGVWFAQLTFRIKTAREAIINQKEITDEILD</sequence>
<feature type="transmembrane region" description="Helical" evidence="9">
    <location>
        <begin position="141"/>
        <end position="161"/>
    </location>
</feature>
<gene>
    <name evidence="11" type="ORF">F8C82_07160</name>
</gene>
<evidence type="ECO:0000256" key="8">
    <source>
        <dbReference type="ARBA" id="ARBA00023136"/>
    </source>
</evidence>
<keyword evidence="12" id="KW-1185">Reference proteome</keyword>
<organism evidence="11 12">
    <name type="scientific">Phaeocystidibacter marisrubri</name>
    <dbReference type="NCBI Taxonomy" id="1577780"/>
    <lineage>
        <taxon>Bacteria</taxon>
        <taxon>Pseudomonadati</taxon>
        <taxon>Bacteroidota</taxon>
        <taxon>Flavobacteriia</taxon>
        <taxon>Flavobacteriales</taxon>
        <taxon>Phaeocystidibacteraceae</taxon>
        <taxon>Phaeocystidibacter</taxon>
    </lineage>
</organism>
<feature type="domain" description="Cytochrome c assembly protein" evidence="10">
    <location>
        <begin position="36"/>
        <end position="155"/>
    </location>
</feature>
<proteinExistence type="inferred from homology"/>
<feature type="transmembrane region" description="Helical" evidence="9">
    <location>
        <begin position="111"/>
        <end position="129"/>
    </location>
</feature>
<reference evidence="11 12" key="1">
    <citation type="submission" date="2019-10" db="EMBL/GenBank/DDBJ databases">
        <title>Genome sequence of Phaeocystidibacter marisrubri JCM30614 (type strain).</title>
        <authorList>
            <person name="Bowman J.P."/>
        </authorList>
    </citation>
    <scope>NUCLEOTIDE SEQUENCE [LARGE SCALE GENOMIC DNA]</scope>
    <source>
        <strain evidence="11 12">JCM 30614</strain>
    </source>
</reference>
<feature type="transmembrane region" description="Helical" evidence="9">
    <location>
        <begin position="45"/>
        <end position="66"/>
    </location>
</feature>
<dbReference type="OrthoDB" id="9814290at2"/>
<dbReference type="InterPro" id="IPR002541">
    <property type="entry name" value="Cyt_c_assembly"/>
</dbReference>
<evidence type="ECO:0000256" key="1">
    <source>
        <dbReference type="ARBA" id="ARBA00002442"/>
    </source>
</evidence>
<dbReference type="GO" id="GO:0020037">
    <property type="term" value="F:heme binding"/>
    <property type="evidence" value="ECO:0007669"/>
    <property type="project" value="InterPro"/>
</dbReference>
<evidence type="ECO:0000256" key="4">
    <source>
        <dbReference type="ARBA" id="ARBA00016463"/>
    </source>
</evidence>
<name>A0A6L3ZKE7_9FLAO</name>
<protein>
    <recommendedName>
        <fullName evidence="4">Heme exporter protein C</fullName>
    </recommendedName>
</protein>
<dbReference type="PANTHER" id="PTHR30071">
    <property type="entry name" value="HEME EXPORTER PROTEIN C"/>
    <property type="match status" value="1"/>
</dbReference>
<evidence type="ECO:0000256" key="2">
    <source>
        <dbReference type="ARBA" id="ARBA00004141"/>
    </source>
</evidence>
<evidence type="ECO:0000256" key="5">
    <source>
        <dbReference type="ARBA" id="ARBA00022692"/>
    </source>
</evidence>
<dbReference type="AlphaFoldDB" id="A0A6L3ZKE7"/>
<evidence type="ECO:0000256" key="3">
    <source>
        <dbReference type="ARBA" id="ARBA00005840"/>
    </source>
</evidence>
<feature type="transmembrane region" description="Helical" evidence="9">
    <location>
        <begin position="78"/>
        <end position="99"/>
    </location>
</feature>
<dbReference type="GO" id="GO:0005886">
    <property type="term" value="C:plasma membrane"/>
    <property type="evidence" value="ECO:0007669"/>
    <property type="project" value="TreeGrafter"/>
</dbReference>
<dbReference type="InterPro" id="IPR003557">
    <property type="entry name" value="Cyt_c_biogenesis_CcmC"/>
</dbReference>
<evidence type="ECO:0000313" key="11">
    <source>
        <dbReference type="EMBL" id="KAB2818173.1"/>
    </source>
</evidence>
<dbReference type="GO" id="GO:0017004">
    <property type="term" value="P:cytochrome complex assembly"/>
    <property type="evidence" value="ECO:0007669"/>
    <property type="project" value="UniProtKB-KW"/>
</dbReference>
<accession>A0A6L3ZKE7</accession>
<dbReference type="PANTHER" id="PTHR30071:SF1">
    <property type="entry name" value="CYTOCHROME B_B6 PROTEIN-RELATED"/>
    <property type="match status" value="1"/>
</dbReference>
<comment type="function">
    <text evidence="1">Required for the export of heme to the periplasm for the biogenesis of c-type cytochromes.</text>
</comment>
<evidence type="ECO:0000256" key="9">
    <source>
        <dbReference type="SAM" id="Phobius"/>
    </source>
</evidence>
<dbReference type="GO" id="GO:0015232">
    <property type="term" value="F:heme transmembrane transporter activity"/>
    <property type="evidence" value="ECO:0007669"/>
    <property type="project" value="InterPro"/>
</dbReference>
<dbReference type="RefSeq" id="WP_151692861.1">
    <property type="nucleotide sequence ID" value="NZ_BMGX01000002.1"/>
</dbReference>
<comment type="similarity">
    <text evidence="3">Belongs to the CcmC/CycZ/HelC family.</text>
</comment>